<dbReference type="RefSeq" id="WP_211926638.1">
    <property type="nucleotide sequence ID" value="NZ_JAGQFT020000002.1"/>
</dbReference>
<dbReference type="PRINTS" id="PR00996">
    <property type="entry name" value="CHERMTFRASE"/>
</dbReference>
<feature type="domain" description="CheR-type methyltransferase" evidence="9">
    <location>
        <begin position="191"/>
        <end position="352"/>
    </location>
</feature>
<dbReference type="PANTHER" id="PTHR24422:SF27">
    <property type="entry name" value="PROTEIN-GLUTAMATE O-METHYLTRANSFERASE"/>
    <property type="match status" value="1"/>
</dbReference>
<evidence type="ECO:0000256" key="4">
    <source>
        <dbReference type="ARBA" id="ARBA00022679"/>
    </source>
</evidence>
<keyword evidence="6" id="KW-0145">Chemotaxis</keyword>
<comment type="caution">
    <text evidence="10">The sequence shown here is derived from an EMBL/GenBank/DDBJ whole genome shotgun (WGS) entry which is preliminary data.</text>
</comment>
<accession>A0A8J7VVY5</accession>
<evidence type="ECO:0000259" key="8">
    <source>
        <dbReference type="PROSITE" id="PS50122"/>
    </source>
</evidence>
<dbReference type="GO" id="GO:0005737">
    <property type="term" value="C:cytoplasm"/>
    <property type="evidence" value="ECO:0007669"/>
    <property type="project" value="InterPro"/>
</dbReference>
<keyword evidence="6" id="KW-0378">Hydrolase</keyword>
<dbReference type="GO" id="GO:0032259">
    <property type="term" value="P:methylation"/>
    <property type="evidence" value="ECO:0007669"/>
    <property type="project" value="UniProtKB-KW"/>
</dbReference>
<dbReference type="InterPro" id="IPR029063">
    <property type="entry name" value="SAM-dependent_MTases_sf"/>
</dbReference>
<dbReference type="InterPro" id="IPR022642">
    <property type="entry name" value="CheR_C"/>
</dbReference>
<feature type="active site" evidence="6">
    <location>
        <position position="31"/>
    </location>
</feature>
<feature type="region of interest" description="Disordered" evidence="7">
    <location>
        <begin position="362"/>
        <end position="391"/>
    </location>
</feature>
<dbReference type="GO" id="GO:0000156">
    <property type="term" value="F:phosphorelay response regulator activity"/>
    <property type="evidence" value="ECO:0007669"/>
    <property type="project" value="InterPro"/>
</dbReference>
<dbReference type="AlphaFoldDB" id="A0A8J7VVY5"/>
<dbReference type="GO" id="GO:0006935">
    <property type="term" value="P:chemotaxis"/>
    <property type="evidence" value="ECO:0007669"/>
    <property type="project" value="UniProtKB-UniRule"/>
</dbReference>
<gene>
    <name evidence="11" type="ORF">KB893_003915</name>
    <name evidence="10" type="ORF">KB893_09245</name>
</gene>
<dbReference type="Gene3D" id="3.40.50.180">
    <property type="entry name" value="Methylesterase CheB, C-terminal domain"/>
    <property type="match status" value="1"/>
</dbReference>
<dbReference type="CDD" id="cd16434">
    <property type="entry name" value="CheB-CheR_fusion"/>
    <property type="match status" value="1"/>
</dbReference>
<dbReference type="EC" id="2.1.1.80" evidence="2"/>
<reference evidence="11 12" key="1">
    <citation type="journal article" date="2021" name="Microbiol. Resour. Announc.">
        <title>Draft Genome Sequence of Coralloluteibacterium stylophorae LMG 29479T.</title>
        <authorList>
            <person name="Karlyshev A.V."/>
            <person name="Kudryashova E.B."/>
            <person name="Ariskina E.V."/>
            <person name="Conroy A.P."/>
            <person name="Abidueva E.Y."/>
        </authorList>
    </citation>
    <scope>NUCLEOTIDE SEQUENCE [LARGE SCALE GENOMIC DNA]</scope>
    <source>
        <strain evidence="11 12">LMG 29479</strain>
    </source>
</reference>
<feature type="active site" evidence="6">
    <location>
        <position position="124"/>
    </location>
</feature>
<keyword evidence="5" id="KW-0949">S-adenosyl-L-methionine</keyword>
<evidence type="ECO:0000256" key="2">
    <source>
        <dbReference type="ARBA" id="ARBA00012534"/>
    </source>
</evidence>
<evidence type="ECO:0000256" key="5">
    <source>
        <dbReference type="ARBA" id="ARBA00022691"/>
    </source>
</evidence>
<dbReference type="Proteomes" id="UP000675747">
    <property type="component" value="Unassembled WGS sequence"/>
</dbReference>
<dbReference type="InterPro" id="IPR000780">
    <property type="entry name" value="CheR_MeTrfase"/>
</dbReference>
<dbReference type="PROSITE" id="PS50122">
    <property type="entry name" value="CHEB"/>
    <property type="match status" value="1"/>
</dbReference>
<dbReference type="Pfam" id="PF01339">
    <property type="entry name" value="CheB_methylest"/>
    <property type="match status" value="1"/>
</dbReference>
<dbReference type="PANTHER" id="PTHR24422">
    <property type="entry name" value="CHEMOTAXIS PROTEIN METHYLTRANSFERASE"/>
    <property type="match status" value="1"/>
</dbReference>
<name>A0A8J7VVY5_9GAMM</name>
<evidence type="ECO:0000313" key="10">
    <source>
        <dbReference type="EMBL" id="MBR0562698.1"/>
    </source>
</evidence>
<dbReference type="GO" id="GO:0008984">
    <property type="term" value="F:protein-glutamate methylesterase activity"/>
    <property type="evidence" value="ECO:0007669"/>
    <property type="project" value="InterPro"/>
</dbReference>
<dbReference type="InterPro" id="IPR035909">
    <property type="entry name" value="CheB_C"/>
</dbReference>
<keyword evidence="4" id="KW-0808">Transferase</keyword>
<feature type="domain" description="CheB-type methylesterase" evidence="8">
    <location>
        <begin position="1"/>
        <end position="184"/>
    </location>
</feature>
<sequence length="391" mass="42279">MGASAGGVEALQELVKRLPTDAGLAVIVLLHMDPERKSLLPEILRRCTSLPMTAIEDGIRIEPDHIYVARPRTVVTVVDGVLRVRLPAGDGQREPLVIDTFMNSLAHDQGQRCAGVVLSGTGHDGSLGLKAVRSAGGLTVVQGSDGSSPSHEGMPASAIATGAVDLILPIEEMPERLHAYFARRRDADWVTAPTKPQVETRHRLEICAMLNAQTGHDFSHYKRPTFMRRVGRRMQVLGLTQLDDYVQARREDGDEVNLLLRDLLIGVTSFFRDPETFEALEREVVPRLFEGRGERDTVRLWVPGCATGEEAYSLAMLLSEHASGLAQAPRVQIFGTDIDDAAIGVARAGRYPHCCWSGSAPSDASGTSPASRASSWCASTSATSAPSRRTA</sequence>
<dbReference type="GO" id="GO:0008983">
    <property type="term" value="F:protein-glutamate O-methyltransferase activity"/>
    <property type="evidence" value="ECO:0007669"/>
    <property type="project" value="UniProtKB-EC"/>
</dbReference>
<dbReference type="InterPro" id="IPR036804">
    <property type="entry name" value="CheR_N_sf"/>
</dbReference>
<dbReference type="EMBL" id="JAGQFT010000069">
    <property type="protein sequence ID" value="MBR0562698.1"/>
    <property type="molecule type" value="Genomic_DNA"/>
</dbReference>
<dbReference type="EMBL" id="JAGQFT020000002">
    <property type="protein sequence ID" value="MBS7456282.1"/>
    <property type="molecule type" value="Genomic_DNA"/>
</dbReference>
<dbReference type="SMART" id="SM00138">
    <property type="entry name" value="MeTrc"/>
    <property type="match status" value="1"/>
</dbReference>
<comment type="catalytic activity">
    <reaction evidence="1">
        <text>L-glutamyl-[protein] + S-adenosyl-L-methionine = [protein]-L-glutamate 5-O-methyl ester + S-adenosyl-L-homocysteine</text>
        <dbReference type="Rhea" id="RHEA:24452"/>
        <dbReference type="Rhea" id="RHEA-COMP:10208"/>
        <dbReference type="Rhea" id="RHEA-COMP:10311"/>
        <dbReference type="ChEBI" id="CHEBI:29973"/>
        <dbReference type="ChEBI" id="CHEBI:57856"/>
        <dbReference type="ChEBI" id="CHEBI:59789"/>
        <dbReference type="ChEBI" id="CHEBI:82795"/>
        <dbReference type="EC" id="2.1.1.80"/>
    </reaction>
</comment>
<dbReference type="Gene3D" id="3.40.50.150">
    <property type="entry name" value="Vaccinia Virus protein VP39"/>
    <property type="match status" value="1"/>
</dbReference>
<evidence type="ECO:0000313" key="11">
    <source>
        <dbReference type="EMBL" id="MBS7456282.1"/>
    </source>
</evidence>
<feature type="active site" evidence="6">
    <location>
        <position position="4"/>
    </location>
</feature>
<evidence type="ECO:0000259" key="9">
    <source>
        <dbReference type="PROSITE" id="PS50123"/>
    </source>
</evidence>
<dbReference type="Pfam" id="PF01739">
    <property type="entry name" value="CheR"/>
    <property type="match status" value="1"/>
</dbReference>
<dbReference type="InterPro" id="IPR022641">
    <property type="entry name" value="CheR_N"/>
</dbReference>
<dbReference type="Gene3D" id="1.10.155.10">
    <property type="entry name" value="Chemotaxis receptor methyltransferase CheR, N-terminal domain"/>
    <property type="match status" value="1"/>
</dbReference>
<dbReference type="InterPro" id="IPR000673">
    <property type="entry name" value="Sig_transdc_resp-reg_Me-estase"/>
</dbReference>
<evidence type="ECO:0000256" key="3">
    <source>
        <dbReference type="ARBA" id="ARBA00022603"/>
    </source>
</evidence>
<reference evidence="10" key="2">
    <citation type="submission" date="2021-04" db="EMBL/GenBank/DDBJ databases">
        <authorList>
            <person name="Karlyshev A.V."/>
        </authorList>
    </citation>
    <scope>NUCLEOTIDE SEQUENCE</scope>
    <source>
        <strain evidence="10">LMG 29479</strain>
    </source>
</reference>
<organism evidence="10">
    <name type="scientific">Coralloluteibacterium stylophorae</name>
    <dbReference type="NCBI Taxonomy" id="1776034"/>
    <lineage>
        <taxon>Bacteria</taxon>
        <taxon>Pseudomonadati</taxon>
        <taxon>Pseudomonadota</taxon>
        <taxon>Gammaproteobacteria</taxon>
        <taxon>Lysobacterales</taxon>
        <taxon>Lysobacteraceae</taxon>
        <taxon>Coralloluteibacterium</taxon>
    </lineage>
</organism>
<evidence type="ECO:0000256" key="1">
    <source>
        <dbReference type="ARBA" id="ARBA00001541"/>
    </source>
</evidence>
<keyword evidence="3" id="KW-0489">Methyltransferase</keyword>
<dbReference type="PROSITE" id="PS50123">
    <property type="entry name" value="CHER"/>
    <property type="match status" value="1"/>
</dbReference>
<feature type="compositionally biased region" description="Low complexity" evidence="7">
    <location>
        <begin position="370"/>
        <end position="391"/>
    </location>
</feature>
<dbReference type="Pfam" id="PF03705">
    <property type="entry name" value="CheR_N"/>
    <property type="match status" value="1"/>
</dbReference>
<dbReference type="SUPFAM" id="SSF52738">
    <property type="entry name" value="Methylesterase CheB, C-terminal domain"/>
    <property type="match status" value="1"/>
</dbReference>
<dbReference type="SUPFAM" id="SSF47757">
    <property type="entry name" value="Chemotaxis receptor methyltransferase CheR, N-terminal domain"/>
    <property type="match status" value="1"/>
</dbReference>
<evidence type="ECO:0000313" key="12">
    <source>
        <dbReference type="Proteomes" id="UP000675747"/>
    </source>
</evidence>
<protein>
    <recommendedName>
        <fullName evidence="2">protein-glutamate O-methyltransferase</fullName>
        <ecNumber evidence="2">2.1.1.80</ecNumber>
    </recommendedName>
</protein>
<proteinExistence type="predicted"/>
<evidence type="ECO:0000256" key="7">
    <source>
        <dbReference type="SAM" id="MobiDB-lite"/>
    </source>
</evidence>
<keyword evidence="12" id="KW-1185">Reference proteome</keyword>
<dbReference type="InterPro" id="IPR050903">
    <property type="entry name" value="Bact_Chemotaxis_MeTrfase"/>
</dbReference>
<evidence type="ECO:0000256" key="6">
    <source>
        <dbReference type="PROSITE-ProRule" id="PRU00050"/>
    </source>
</evidence>
<dbReference type="SUPFAM" id="SSF53335">
    <property type="entry name" value="S-adenosyl-L-methionine-dependent methyltransferases"/>
    <property type="match status" value="1"/>
</dbReference>